<keyword evidence="2" id="KW-0560">Oxidoreductase</keyword>
<evidence type="ECO:0000259" key="1">
    <source>
        <dbReference type="PROSITE" id="PS51725"/>
    </source>
</evidence>
<dbReference type="InterPro" id="IPR050744">
    <property type="entry name" value="AI-2_Isomerase_LsrG"/>
</dbReference>
<dbReference type="SUPFAM" id="SSF54909">
    <property type="entry name" value="Dimeric alpha+beta barrel"/>
    <property type="match status" value="1"/>
</dbReference>
<proteinExistence type="predicted"/>
<dbReference type="InterPro" id="IPR007138">
    <property type="entry name" value="ABM_dom"/>
</dbReference>
<dbReference type="Proteomes" id="UP000198507">
    <property type="component" value="Unassembled WGS sequence"/>
</dbReference>
<dbReference type="OrthoDB" id="5241825at2"/>
<dbReference type="EMBL" id="FOIE01000005">
    <property type="protein sequence ID" value="SET47659.1"/>
    <property type="molecule type" value="Genomic_DNA"/>
</dbReference>
<name>A0A1I0EQF6_9ACTN</name>
<dbReference type="Pfam" id="PF03992">
    <property type="entry name" value="ABM"/>
    <property type="match status" value="1"/>
</dbReference>
<evidence type="ECO:0000313" key="2">
    <source>
        <dbReference type="EMBL" id="SET47659.1"/>
    </source>
</evidence>
<protein>
    <submittedName>
        <fullName evidence="2">Quinol monooxygenase YgiN</fullName>
    </submittedName>
</protein>
<gene>
    <name evidence="2" type="ORF">SAMN04488546_2528</name>
</gene>
<accession>A0A1I0EQF6</accession>
<dbReference type="InterPro" id="IPR011008">
    <property type="entry name" value="Dimeric_a/b-barrel"/>
</dbReference>
<sequence length="103" mass="10860">MSVVVVATITPQPEHAQAVREAVLAAVPQVHAEEGCERYALHEARDGSLVMIEQWAGPQALAAHGKGEPFSELSRQLEGKLAGTLELQVLSPVPTGDDAKGVL</sequence>
<dbReference type="RefSeq" id="WP_091444549.1">
    <property type="nucleotide sequence ID" value="NZ_FOIE01000005.1"/>
</dbReference>
<dbReference type="PROSITE" id="PS51725">
    <property type="entry name" value="ABM"/>
    <property type="match status" value="1"/>
</dbReference>
<dbReference type="AlphaFoldDB" id="A0A1I0EQF6"/>
<keyword evidence="2" id="KW-0503">Monooxygenase</keyword>
<dbReference type="Gene3D" id="3.30.70.100">
    <property type="match status" value="1"/>
</dbReference>
<dbReference type="PANTHER" id="PTHR33336">
    <property type="entry name" value="QUINOL MONOOXYGENASE YGIN-RELATED"/>
    <property type="match status" value="1"/>
</dbReference>
<organism evidence="2 3">
    <name type="scientific">Geodermatophilus poikilotrophus</name>
    <dbReference type="NCBI Taxonomy" id="1333667"/>
    <lineage>
        <taxon>Bacteria</taxon>
        <taxon>Bacillati</taxon>
        <taxon>Actinomycetota</taxon>
        <taxon>Actinomycetes</taxon>
        <taxon>Geodermatophilales</taxon>
        <taxon>Geodermatophilaceae</taxon>
        <taxon>Geodermatophilus</taxon>
    </lineage>
</organism>
<reference evidence="3" key="1">
    <citation type="submission" date="2016-10" db="EMBL/GenBank/DDBJ databases">
        <authorList>
            <person name="Varghese N."/>
            <person name="Submissions S."/>
        </authorList>
    </citation>
    <scope>NUCLEOTIDE SEQUENCE [LARGE SCALE GENOMIC DNA]</scope>
    <source>
        <strain evidence="3">DSM 44209</strain>
    </source>
</reference>
<feature type="domain" description="ABM" evidence="1">
    <location>
        <begin position="3"/>
        <end position="89"/>
    </location>
</feature>
<dbReference type="GO" id="GO:0004497">
    <property type="term" value="F:monooxygenase activity"/>
    <property type="evidence" value="ECO:0007669"/>
    <property type="project" value="UniProtKB-KW"/>
</dbReference>
<evidence type="ECO:0000313" key="3">
    <source>
        <dbReference type="Proteomes" id="UP000198507"/>
    </source>
</evidence>
<keyword evidence="3" id="KW-1185">Reference proteome</keyword>
<dbReference type="PANTHER" id="PTHR33336:SF15">
    <property type="entry name" value="ABM DOMAIN-CONTAINING PROTEIN"/>
    <property type="match status" value="1"/>
</dbReference>